<dbReference type="STRING" id="1423758.FC41_GL000698"/>
<proteinExistence type="predicted"/>
<dbReference type="AlphaFoldDB" id="I7KHJ5"/>
<accession>I7KHJ5</accession>
<dbReference type="PATRIC" id="fig|1423758.3.peg.705"/>
<reference evidence="2 3" key="1">
    <citation type="submission" date="2012-06" db="EMBL/GenBank/DDBJ databases">
        <title>Draft Genome Sequence of Lactobacillus hominis Strain CRBIP 24.179T, isolated from human intestine.</title>
        <authorList>
            <person name="Cousin S."/>
            <person name="Ma L."/>
            <person name="Bizet C."/>
            <person name="Loux V."/>
            <person name="Bouchier C."/>
            <person name="Clermont D."/>
            <person name="Creno S."/>
        </authorList>
    </citation>
    <scope>NUCLEOTIDE SEQUENCE [LARGE SCALE GENOMIC DNA]</scope>
    <source>
        <strain evidence="3">CRBIP 24.179T</strain>
    </source>
</reference>
<gene>
    <name evidence="2" type="ORF">BN55_02420</name>
</gene>
<evidence type="ECO:0000259" key="1">
    <source>
        <dbReference type="Pfam" id="PF13349"/>
    </source>
</evidence>
<protein>
    <recommendedName>
        <fullName evidence="1">DUF4097 domain-containing protein</fullName>
    </recommendedName>
</protein>
<evidence type="ECO:0000313" key="2">
    <source>
        <dbReference type="EMBL" id="CCI82180.1"/>
    </source>
</evidence>
<dbReference type="Proteomes" id="UP000009320">
    <property type="component" value="Unassembled WGS sequence"/>
</dbReference>
<sequence>MFLKLFAKKEDKVIQHSFDLRAFSSLSTKLTECNVVLEVGSEFKASFVGKESMLPQLKQENGSLSFKQKTHLVQFSQNPEQVLTITVPKDHALNSLDLQTNEGNIEIVDLDSERMWLKSSQGRVRVRRSQASEALLETSDGNVTVRNSKLGDGKLTTYNGEIKVSGSTLADMHLSIANGNVSLTDSSIAGGDSQLKCGNLTIDHVHFDSDYFVKNIEGTNTVWSVNVKKAVFKTVNGQNVIENDPDPAGYILNMQTVDGDNVIQ</sequence>
<dbReference type="EMBL" id="CAKE01000017">
    <property type="protein sequence ID" value="CCI82180.1"/>
    <property type="molecule type" value="Genomic_DNA"/>
</dbReference>
<keyword evidence="3" id="KW-1185">Reference proteome</keyword>
<dbReference type="Pfam" id="PF13349">
    <property type="entry name" value="DUF4097"/>
    <property type="match status" value="1"/>
</dbReference>
<name>I7KHJ5_9LACO</name>
<dbReference type="InterPro" id="IPR025164">
    <property type="entry name" value="Toastrack_DUF4097"/>
</dbReference>
<feature type="domain" description="DUF4097" evidence="1">
    <location>
        <begin position="33"/>
        <end position="204"/>
    </location>
</feature>
<organism evidence="2 3">
    <name type="scientific">Lactobacillus hominis DSM 23910 = CRBIP 24.179</name>
    <dbReference type="NCBI Taxonomy" id="1423758"/>
    <lineage>
        <taxon>Bacteria</taxon>
        <taxon>Bacillati</taxon>
        <taxon>Bacillota</taxon>
        <taxon>Bacilli</taxon>
        <taxon>Lactobacillales</taxon>
        <taxon>Lactobacillaceae</taxon>
        <taxon>Lactobacillus</taxon>
    </lineage>
</organism>
<comment type="caution">
    <text evidence="2">The sequence shown here is derived from an EMBL/GenBank/DDBJ whole genome shotgun (WGS) entry which is preliminary data.</text>
</comment>
<evidence type="ECO:0000313" key="3">
    <source>
        <dbReference type="Proteomes" id="UP000009320"/>
    </source>
</evidence>
<dbReference type="eggNOG" id="ENOG5030IIA">
    <property type="taxonomic scope" value="Bacteria"/>
</dbReference>